<feature type="domain" description="HPP transmembrane region" evidence="2">
    <location>
        <begin position="23"/>
        <end position="175"/>
    </location>
</feature>
<dbReference type="InterPro" id="IPR058581">
    <property type="entry name" value="TM_HPP"/>
</dbReference>
<protein>
    <submittedName>
        <fullName evidence="3">HPP family protein</fullName>
    </submittedName>
</protein>
<name>A0ABY2IH98_9MICO</name>
<keyword evidence="1" id="KW-1133">Transmembrane helix</keyword>
<feature type="transmembrane region" description="Helical" evidence="1">
    <location>
        <begin position="74"/>
        <end position="96"/>
    </location>
</feature>
<feature type="transmembrane region" description="Helical" evidence="1">
    <location>
        <begin position="21"/>
        <end position="43"/>
    </location>
</feature>
<evidence type="ECO:0000313" key="4">
    <source>
        <dbReference type="Proteomes" id="UP000297608"/>
    </source>
</evidence>
<sequence length="178" mass="18384">MSERASGYGPLHAAQQQRGGGAAYAAVLAILTLAMTGVVGLLLRQPWLFPSLGPTVMLFFESPREQSSRPLNTIVGHVVGIAAGFTCYTVFGLSGLSSAPTGGLTVSYVWAGAVAVGITTAVLSLLRLPHPPAGASTLIVALGILHTPVQLLSMVGAVLLITTVGWASNRLLIGRQKR</sequence>
<dbReference type="PANTHER" id="PTHR33741:SF5">
    <property type="entry name" value="TRANSMEMBRANE PROTEIN DDB_G0269096-RELATED"/>
    <property type="match status" value="1"/>
</dbReference>
<evidence type="ECO:0000259" key="2">
    <source>
        <dbReference type="Pfam" id="PF04982"/>
    </source>
</evidence>
<dbReference type="InterPro" id="IPR007065">
    <property type="entry name" value="HPP"/>
</dbReference>
<dbReference type="Pfam" id="PF04982">
    <property type="entry name" value="TM_HPP"/>
    <property type="match status" value="1"/>
</dbReference>
<accession>A0ABY2IH98</accession>
<feature type="transmembrane region" description="Helical" evidence="1">
    <location>
        <begin position="108"/>
        <end position="126"/>
    </location>
</feature>
<gene>
    <name evidence="3" type="ORF">E3O44_06200</name>
</gene>
<dbReference type="EMBL" id="SOFG01000009">
    <property type="protein sequence ID" value="TFB88260.1"/>
    <property type="molecule type" value="Genomic_DNA"/>
</dbReference>
<dbReference type="PANTHER" id="PTHR33741">
    <property type="entry name" value="TRANSMEMBRANE PROTEIN DDB_G0269096-RELATED"/>
    <property type="match status" value="1"/>
</dbReference>
<keyword evidence="1" id="KW-0472">Membrane</keyword>
<organism evidence="3 4">
    <name type="scientific">Cryobacterium algoricola</name>
    <dbReference type="NCBI Taxonomy" id="1259183"/>
    <lineage>
        <taxon>Bacteria</taxon>
        <taxon>Bacillati</taxon>
        <taxon>Actinomycetota</taxon>
        <taxon>Actinomycetes</taxon>
        <taxon>Micrococcales</taxon>
        <taxon>Microbacteriaceae</taxon>
        <taxon>Cryobacterium</taxon>
    </lineage>
</organism>
<evidence type="ECO:0000256" key="1">
    <source>
        <dbReference type="SAM" id="Phobius"/>
    </source>
</evidence>
<dbReference type="RefSeq" id="WP_134533564.1">
    <property type="nucleotide sequence ID" value="NZ_SOFG01000009.1"/>
</dbReference>
<comment type="caution">
    <text evidence="3">The sequence shown here is derived from an EMBL/GenBank/DDBJ whole genome shotgun (WGS) entry which is preliminary data.</text>
</comment>
<dbReference type="Proteomes" id="UP000297608">
    <property type="component" value="Unassembled WGS sequence"/>
</dbReference>
<proteinExistence type="predicted"/>
<reference evidence="3 4" key="1">
    <citation type="submission" date="2019-03" db="EMBL/GenBank/DDBJ databases">
        <title>Genomics of glacier-inhabiting Cryobacterium strains.</title>
        <authorList>
            <person name="Liu Q."/>
            <person name="Xin Y.-H."/>
        </authorList>
    </citation>
    <scope>NUCLEOTIDE SEQUENCE [LARGE SCALE GENOMIC DNA]</scope>
    <source>
        <strain evidence="3 4">MDB2-B</strain>
    </source>
</reference>
<evidence type="ECO:0000313" key="3">
    <source>
        <dbReference type="EMBL" id="TFB88260.1"/>
    </source>
</evidence>
<feature type="transmembrane region" description="Helical" evidence="1">
    <location>
        <begin position="138"/>
        <end position="168"/>
    </location>
</feature>
<keyword evidence="1" id="KW-0812">Transmembrane</keyword>
<keyword evidence="4" id="KW-1185">Reference proteome</keyword>